<dbReference type="Proteomes" id="UP000383932">
    <property type="component" value="Unassembled WGS sequence"/>
</dbReference>
<feature type="compositionally biased region" description="Acidic residues" evidence="1">
    <location>
        <begin position="447"/>
        <end position="459"/>
    </location>
</feature>
<reference evidence="2 3" key="1">
    <citation type="journal article" date="2019" name="Fungal Biol. Biotechnol.">
        <title>Draft genome sequence of fastidious pathogen Ceratobasidium theobromae, which causes vascular-streak dieback in Theobroma cacao.</title>
        <authorList>
            <person name="Ali S.S."/>
            <person name="Asman A."/>
            <person name="Shao J."/>
            <person name="Firmansyah A.P."/>
            <person name="Susilo A.W."/>
            <person name="Rosmana A."/>
            <person name="McMahon P."/>
            <person name="Junaid M."/>
            <person name="Guest D."/>
            <person name="Kheng T.Y."/>
            <person name="Meinhardt L.W."/>
            <person name="Bailey B.A."/>
        </authorList>
    </citation>
    <scope>NUCLEOTIDE SEQUENCE [LARGE SCALE GENOMIC DNA]</scope>
    <source>
        <strain evidence="2 3">CT2</strain>
    </source>
</reference>
<dbReference type="AlphaFoldDB" id="A0A5N5QNB9"/>
<accession>A0A5N5QNB9</accession>
<evidence type="ECO:0000256" key="1">
    <source>
        <dbReference type="SAM" id="MobiDB-lite"/>
    </source>
</evidence>
<feature type="compositionally biased region" description="Basic and acidic residues" evidence="1">
    <location>
        <begin position="57"/>
        <end position="67"/>
    </location>
</feature>
<keyword evidence="3" id="KW-1185">Reference proteome</keyword>
<feature type="compositionally biased region" description="Low complexity" evidence="1">
    <location>
        <begin position="437"/>
        <end position="446"/>
    </location>
</feature>
<gene>
    <name evidence="2" type="ORF">CTheo_3347</name>
</gene>
<proteinExistence type="predicted"/>
<feature type="compositionally biased region" description="Pro residues" evidence="1">
    <location>
        <begin position="272"/>
        <end position="287"/>
    </location>
</feature>
<dbReference type="EMBL" id="SSOP01000043">
    <property type="protein sequence ID" value="KAB5593184.1"/>
    <property type="molecule type" value="Genomic_DNA"/>
</dbReference>
<evidence type="ECO:0000313" key="3">
    <source>
        <dbReference type="Proteomes" id="UP000383932"/>
    </source>
</evidence>
<feature type="compositionally biased region" description="Low complexity" evidence="1">
    <location>
        <begin position="652"/>
        <end position="674"/>
    </location>
</feature>
<feature type="region of interest" description="Disordered" evidence="1">
    <location>
        <begin position="206"/>
        <end position="558"/>
    </location>
</feature>
<protein>
    <submittedName>
        <fullName evidence="2">Uncharacterized protein</fullName>
    </submittedName>
</protein>
<feature type="region of interest" description="Disordered" evidence="1">
    <location>
        <begin position="56"/>
        <end position="165"/>
    </location>
</feature>
<feature type="compositionally biased region" description="Low complexity" evidence="1">
    <location>
        <begin position="759"/>
        <end position="770"/>
    </location>
</feature>
<feature type="region of interest" description="Disordered" evidence="1">
    <location>
        <begin position="1"/>
        <end position="22"/>
    </location>
</feature>
<evidence type="ECO:0000313" key="2">
    <source>
        <dbReference type="EMBL" id="KAB5593184.1"/>
    </source>
</evidence>
<feature type="compositionally biased region" description="Low complexity" evidence="1">
    <location>
        <begin position="300"/>
        <end position="317"/>
    </location>
</feature>
<feature type="region of interest" description="Disordered" evidence="1">
    <location>
        <begin position="600"/>
        <end position="849"/>
    </location>
</feature>
<feature type="compositionally biased region" description="Polar residues" evidence="1">
    <location>
        <begin position="336"/>
        <end position="352"/>
    </location>
</feature>
<feature type="compositionally biased region" description="Low complexity" evidence="1">
    <location>
        <begin position="402"/>
        <end position="426"/>
    </location>
</feature>
<feature type="compositionally biased region" description="Basic and acidic residues" evidence="1">
    <location>
        <begin position="116"/>
        <end position="126"/>
    </location>
</feature>
<comment type="caution">
    <text evidence="2">The sequence shown here is derived from an EMBL/GenBank/DDBJ whole genome shotgun (WGS) entry which is preliminary data.</text>
</comment>
<feature type="compositionally biased region" description="Polar residues" evidence="1">
    <location>
        <begin position="806"/>
        <end position="824"/>
    </location>
</feature>
<feature type="compositionally biased region" description="Basic and acidic residues" evidence="1">
    <location>
        <begin position="246"/>
        <end position="263"/>
    </location>
</feature>
<feature type="compositionally biased region" description="Low complexity" evidence="1">
    <location>
        <begin position="549"/>
        <end position="558"/>
    </location>
</feature>
<feature type="compositionally biased region" description="Polar residues" evidence="1">
    <location>
        <begin position="1042"/>
        <end position="1069"/>
    </location>
</feature>
<feature type="compositionally biased region" description="Basic and acidic residues" evidence="1">
    <location>
        <begin position="511"/>
        <end position="524"/>
    </location>
</feature>
<sequence>MPFLTIFRKERPKSQNAPNLSPQSEFEYVLPELDEVSPLEVSVRRRGLFRRPASEAFETRTDRDASRGHLNSNHDPLVPPPASVFAGFALDESDRPRAQSVPDAMAKPKGLFNWRKPRDKDKEKTDSFSLKSFRHVGVERPTSPPSSFVPPSTATRERVDSTGSEGTMAAGLFRQAARRSSSNLVEDIGWVQSVCFSLLTYHPFPPSNTWLDSESPRKSMVQLDDSPESPFATPLGGRDSPVSIRSDYKARSDSGHVRSDIRSGSRLARPSSPKPSPSSPKPSPSSPTRPSMLSESTVFSSQSPPMPSSQAAQPNSSTNRSGSPTKPRASAPATRPTRSPVRTTIPTKTNDGPSIRSSPKRTRPPSPKKPAGVGRDMSARSVSVDVVSHIRRPSAFEVVSRPKSPGPAASLPPSTSTSDSSSVPQPRTNYVPPPRHSSLALSALVDSDSDESPEEESESEGPALAKAPGPAQKAPDLGPKRSNVGAMRGRNAPASSTPKERCPSDEQPGLSRERTITQRDRLSPPEKPAPPTIGVSLFDKPVPKLVRKSSSSGESAKSLVDKFGMPAVKAHLRTRASHSTSAIGAAATARNSAAIAEANRALGLTPGKHGRQTSMGAESIRSHVRAADTDTDEDEKSESDESDDAPLSALVPARRPGSAASAAPTARSTTGRPAGRPGRPSAGRPSISSIASVRQPLVNLSGAPVPPSARPARRVPGVGVTRNSSLRGSRSVEDLGRIAMTPGSAAGHHRPGPRPFVASPPSSTGDSSSGKAPLTPRDGSESGVARRSDEARRKERRRSEAKASVDVSTIQSTVSSSHVTQLANVINGPGPRDADDDDTADHVSQMSHGGMGVGMGMGMGMLGVGWNPSGFVSPGQQMGFNGFSTSQSMPFLHPQLTGPQPMGFMPPPPPPGASEAYLAAHQQAMMIAKQTYLSAVAQQAMAAATEQWERSSNMGGSVYGGSQMSVNMGMMGMPMMGMYPGSAYAASSYEPSVAGGWGSASVFGGPSGARSVYAASEYGGRISPTKPGATGRIGGHVRARSRTQTSPSDSPVPGQQSSGRSLVPPSTWNMRRKGVN</sequence>
<feature type="compositionally biased region" description="Polar residues" evidence="1">
    <location>
        <begin position="288"/>
        <end position="299"/>
    </location>
</feature>
<dbReference type="OrthoDB" id="2687738at2759"/>
<feature type="compositionally biased region" description="Basic and acidic residues" evidence="1">
    <location>
        <begin position="778"/>
        <end position="803"/>
    </location>
</feature>
<feature type="compositionally biased region" description="Acidic residues" evidence="1">
    <location>
        <begin position="629"/>
        <end position="644"/>
    </location>
</feature>
<name>A0A5N5QNB9_9AGAM</name>
<organism evidence="2 3">
    <name type="scientific">Ceratobasidium theobromae</name>
    <dbReference type="NCBI Taxonomy" id="1582974"/>
    <lineage>
        <taxon>Eukaryota</taxon>
        <taxon>Fungi</taxon>
        <taxon>Dikarya</taxon>
        <taxon>Basidiomycota</taxon>
        <taxon>Agaricomycotina</taxon>
        <taxon>Agaricomycetes</taxon>
        <taxon>Cantharellales</taxon>
        <taxon>Ceratobasidiaceae</taxon>
        <taxon>Ceratobasidium</taxon>
    </lineage>
</organism>
<feature type="region of interest" description="Disordered" evidence="1">
    <location>
        <begin position="1019"/>
        <end position="1076"/>
    </location>
</feature>